<evidence type="ECO:0000313" key="2">
    <source>
        <dbReference type="Proteomes" id="UP000799754"/>
    </source>
</evidence>
<keyword evidence="2" id="KW-1185">Reference proteome</keyword>
<sequence length="263" mass="28989">MVRFQGCIPSPEDIRDHEASIDKLKGLSKGLCLPAFDIYKNTSAFAEKLPFTPHIYNQGDINSTDTARVPGSGSMNRDVLKAILALGCCAEAASLSILKHESNGTWPYIEIGSKEDEWPHCMKVRNTPSAYAKPEDAKSEGHPPLFQDGALCRLPPDVKCFAEATRHRTLPYAHPKPIDDVNCWKALIQVGYPIVFAIDLYSNFDHTASSSDYGFIVAVPYLNMSEHEGHVIMAVGWDDSKGNGGAFRVHNSWGDDLASRGFY</sequence>
<protein>
    <submittedName>
        <fullName evidence="1">Uncharacterized protein</fullName>
    </submittedName>
</protein>
<proteinExistence type="predicted"/>
<dbReference type="EMBL" id="MU006703">
    <property type="protein sequence ID" value="KAF2631935.1"/>
    <property type="molecule type" value="Genomic_DNA"/>
</dbReference>
<comment type="caution">
    <text evidence="1">The sequence shown here is derived from an EMBL/GenBank/DDBJ whole genome shotgun (WGS) entry which is preliminary data.</text>
</comment>
<gene>
    <name evidence="1" type="ORF">BU25DRAFT_474997</name>
</gene>
<dbReference type="Proteomes" id="UP000799754">
    <property type="component" value="Unassembled WGS sequence"/>
</dbReference>
<name>A0ACB6SCB2_9PLEO</name>
<organism evidence="1 2">
    <name type="scientific">Macroventuria anomochaeta</name>
    <dbReference type="NCBI Taxonomy" id="301207"/>
    <lineage>
        <taxon>Eukaryota</taxon>
        <taxon>Fungi</taxon>
        <taxon>Dikarya</taxon>
        <taxon>Ascomycota</taxon>
        <taxon>Pezizomycotina</taxon>
        <taxon>Dothideomycetes</taxon>
        <taxon>Pleosporomycetidae</taxon>
        <taxon>Pleosporales</taxon>
        <taxon>Pleosporineae</taxon>
        <taxon>Didymellaceae</taxon>
        <taxon>Macroventuria</taxon>
    </lineage>
</organism>
<reference evidence="1" key="1">
    <citation type="journal article" date="2020" name="Stud. Mycol.">
        <title>101 Dothideomycetes genomes: a test case for predicting lifestyles and emergence of pathogens.</title>
        <authorList>
            <person name="Haridas S."/>
            <person name="Albert R."/>
            <person name="Binder M."/>
            <person name="Bloem J."/>
            <person name="Labutti K."/>
            <person name="Salamov A."/>
            <person name="Andreopoulos B."/>
            <person name="Baker S."/>
            <person name="Barry K."/>
            <person name="Bills G."/>
            <person name="Bluhm B."/>
            <person name="Cannon C."/>
            <person name="Castanera R."/>
            <person name="Culley D."/>
            <person name="Daum C."/>
            <person name="Ezra D."/>
            <person name="Gonzalez J."/>
            <person name="Henrissat B."/>
            <person name="Kuo A."/>
            <person name="Liang C."/>
            <person name="Lipzen A."/>
            <person name="Lutzoni F."/>
            <person name="Magnuson J."/>
            <person name="Mondo S."/>
            <person name="Nolan M."/>
            <person name="Ohm R."/>
            <person name="Pangilinan J."/>
            <person name="Park H.-J."/>
            <person name="Ramirez L."/>
            <person name="Alfaro M."/>
            <person name="Sun H."/>
            <person name="Tritt A."/>
            <person name="Yoshinaga Y."/>
            <person name="Zwiers L.-H."/>
            <person name="Turgeon B."/>
            <person name="Goodwin S."/>
            <person name="Spatafora J."/>
            <person name="Crous P."/>
            <person name="Grigoriev I."/>
        </authorList>
    </citation>
    <scope>NUCLEOTIDE SEQUENCE</scope>
    <source>
        <strain evidence="1">CBS 525.71</strain>
    </source>
</reference>
<accession>A0ACB6SCB2</accession>
<evidence type="ECO:0000313" key="1">
    <source>
        <dbReference type="EMBL" id="KAF2631935.1"/>
    </source>
</evidence>